<keyword evidence="2" id="KW-0964">Secreted</keyword>
<keyword evidence="4" id="KW-1015">Disulfide bond</keyword>
<feature type="signal peptide" evidence="8">
    <location>
        <begin position="1"/>
        <end position="31"/>
    </location>
</feature>
<dbReference type="InterPro" id="IPR018114">
    <property type="entry name" value="TRYPSIN_HIS"/>
</dbReference>
<dbReference type="GO" id="GO:0005576">
    <property type="term" value="C:extracellular region"/>
    <property type="evidence" value="ECO:0007669"/>
    <property type="project" value="UniProtKB-SubCell"/>
</dbReference>
<dbReference type="EMBL" id="CAJVCH010098986">
    <property type="protein sequence ID" value="CAG7723429.1"/>
    <property type="molecule type" value="Genomic_DNA"/>
</dbReference>
<evidence type="ECO:0000313" key="10">
    <source>
        <dbReference type="EMBL" id="CAG7723429.1"/>
    </source>
</evidence>
<dbReference type="Proteomes" id="UP000708208">
    <property type="component" value="Unassembled WGS sequence"/>
</dbReference>
<gene>
    <name evidence="10" type="ORF">AFUS01_LOCUS12517</name>
</gene>
<dbReference type="Pfam" id="PF00089">
    <property type="entry name" value="Trypsin"/>
    <property type="match status" value="1"/>
</dbReference>
<evidence type="ECO:0000313" key="11">
    <source>
        <dbReference type="Proteomes" id="UP000708208"/>
    </source>
</evidence>
<dbReference type="InterPro" id="IPR001254">
    <property type="entry name" value="Trypsin_dom"/>
</dbReference>
<dbReference type="FunFam" id="2.40.10.10:FF:000054">
    <property type="entry name" value="Complement C1r subcomponent"/>
    <property type="match status" value="1"/>
</dbReference>
<evidence type="ECO:0000256" key="5">
    <source>
        <dbReference type="ARBA" id="ARBA00023180"/>
    </source>
</evidence>
<comment type="similarity">
    <text evidence="6">Belongs to the peptidase S1 family. CLIP subfamily.</text>
</comment>
<evidence type="ECO:0000256" key="3">
    <source>
        <dbReference type="ARBA" id="ARBA00022729"/>
    </source>
</evidence>
<evidence type="ECO:0000256" key="6">
    <source>
        <dbReference type="ARBA" id="ARBA00024195"/>
    </source>
</evidence>
<dbReference type="AlphaFoldDB" id="A0A8J2KCI9"/>
<accession>A0A8J2KCI9</accession>
<keyword evidence="7" id="KW-0378">Hydrolase</keyword>
<keyword evidence="7" id="KW-0645">Protease</keyword>
<protein>
    <recommendedName>
        <fullName evidence="9">Peptidase S1 domain-containing protein</fullName>
    </recommendedName>
</protein>
<dbReference type="OrthoDB" id="6755574at2759"/>
<keyword evidence="11" id="KW-1185">Reference proteome</keyword>
<dbReference type="PROSITE" id="PS00135">
    <property type="entry name" value="TRYPSIN_SER"/>
    <property type="match status" value="1"/>
</dbReference>
<dbReference type="CDD" id="cd00190">
    <property type="entry name" value="Tryp_SPc"/>
    <property type="match status" value="1"/>
</dbReference>
<dbReference type="GO" id="GO:0004252">
    <property type="term" value="F:serine-type endopeptidase activity"/>
    <property type="evidence" value="ECO:0007669"/>
    <property type="project" value="InterPro"/>
</dbReference>
<keyword evidence="7" id="KW-0720">Serine protease</keyword>
<evidence type="ECO:0000259" key="9">
    <source>
        <dbReference type="PROSITE" id="PS50240"/>
    </source>
</evidence>
<dbReference type="FunFam" id="2.40.10.10:FF:000068">
    <property type="entry name" value="transmembrane protease serine 2"/>
    <property type="match status" value="1"/>
</dbReference>
<evidence type="ECO:0000256" key="7">
    <source>
        <dbReference type="RuleBase" id="RU363034"/>
    </source>
</evidence>
<keyword evidence="5" id="KW-0325">Glycoprotein</keyword>
<evidence type="ECO:0000256" key="4">
    <source>
        <dbReference type="ARBA" id="ARBA00023157"/>
    </source>
</evidence>
<organism evidence="10 11">
    <name type="scientific">Allacma fusca</name>
    <dbReference type="NCBI Taxonomy" id="39272"/>
    <lineage>
        <taxon>Eukaryota</taxon>
        <taxon>Metazoa</taxon>
        <taxon>Ecdysozoa</taxon>
        <taxon>Arthropoda</taxon>
        <taxon>Hexapoda</taxon>
        <taxon>Collembola</taxon>
        <taxon>Symphypleona</taxon>
        <taxon>Sminthuridae</taxon>
        <taxon>Allacma</taxon>
    </lineage>
</organism>
<dbReference type="InterPro" id="IPR033116">
    <property type="entry name" value="TRYPSIN_SER"/>
</dbReference>
<evidence type="ECO:0000256" key="2">
    <source>
        <dbReference type="ARBA" id="ARBA00022525"/>
    </source>
</evidence>
<evidence type="ECO:0000256" key="8">
    <source>
        <dbReference type="SAM" id="SignalP"/>
    </source>
</evidence>
<keyword evidence="3 8" id="KW-0732">Signal</keyword>
<dbReference type="SMART" id="SM00020">
    <property type="entry name" value="Tryp_SPc"/>
    <property type="match status" value="1"/>
</dbReference>
<reference evidence="10" key="1">
    <citation type="submission" date="2021-06" db="EMBL/GenBank/DDBJ databases">
        <authorList>
            <person name="Hodson N. C."/>
            <person name="Mongue J. A."/>
            <person name="Jaron S. K."/>
        </authorList>
    </citation>
    <scope>NUCLEOTIDE SEQUENCE</scope>
</reference>
<dbReference type="InterPro" id="IPR051487">
    <property type="entry name" value="Ser/Thr_Proteases_Immune/Dev"/>
</dbReference>
<dbReference type="PANTHER" id="PTHR24256">
    <property type="entry name" value="TRYPTASE-RELATED"/>
    <property type="match status" value="1"/>
</dbReference>
<sequence>MKSRPMLSLRKYLCLVFMVLTYMNDIPHCTGTSVLGHNEKSRLVRTNRLGRIRGGGGISSEAAPLNCDCKRRHQRVPPRDARIWNGTAAVGNDFPWQVRIEQFNRHGTNTWDHICGGTLISSRHVLTASHCLDKDADRYQVLVGTHSRHNKGRKFRVRDYVQHRETHYEYENDIALMTIEDDQGRGVTCDQHVQPICLDGPEFKDGTYCFVSGWGSTETRNLSDRLLYASVPLLPFKTCQNVFDGRLPPNYVEPSSNYLRSMYSMNLRTRFTNKMICAGPLGGGSDVCSGDSGGPLACFDNNSVAYLTGITSWAASLCGSQPSAYTKVSEYKNWIRTEQGLSSSAANSYTMRGFYR</sequence>
<name>A0A8J2KCI9_9HEXA</name>
<comment type="subcellular location">
    <subcellularLocation>
        <location evidence="1">Secreted</location>
    </subcellularLocation>
</comment>
<evidence type="ECO:0000256" key="1">
    <source>
        <dbReference type="ARBA" id="ARBA00004613"/>
    </source>
</evidence>
<dbReference type="PROSITE" id="PS00134">
    <property type="entry name" value="TRYPSIN_HIS"/>
    <property type="match status" value="1"/>
</dbReference>
<comment type="caution">
    <text evidence="10">The sequence shown here is derived from an EMBL/GenBank/DDBJ whole genome shotgun (WGS) entry which is preliminary data.</text>
</comment>
<dbReference type="GO" id="GO:0006508">
    <property type="term" value="P:proteolysis"/>
    <property type="evidence" value="ECO:0007669"/>
    <property type="project" value="UniProtKB-KW"/>
</dbReference>
<feature type="chain" id="PRO_5035309959" description="Peptidase S1 domain-containing protein" evidence="8">
    <location>
        <begin position="32"/>
        <end position="356"/>
    </location>
</feature>
<feature type="domain" description="Peptidase S1" evidence="9">
    <location>
        <begin position="83"/>
        <end position="340"/>
    </location>
</feature>
<proteinExistence type="inferred from homology"/>
<dbReference type="PROSITE" id="PS50240">
    <property type="entry name" value="TRYPSIN_DOM"/>
    <property type="match status" value="1"/>
</dbReference>